<dbReference type="EMBL" id="JAEAOA010001254">
    <property type="protein sequence ID" value="KAK3578230.1"/>
    <property type="molecule type" value="Genomic_DNA"/>
</dbReference>
<dbReference type="Proteomes" id="UP001195483">
    <property type="component" value="Unassembled WGS sequence"/>
</dbReference>
<evidence type="ECO:0000313" key="1">
    <source>
        <dbReference type="EMBL" id="KAK3578230.1"/>
    </source>
</evidence>
<sequence length="197" mass="22610">MYIRPIFERLSNCLEDILIFPKYLTNISNASKLFSGDMRNTDKISELIELLTPRNVKEFRQFHGYVGFYPRLSPSVKRYQDHKMEFLALKWAIANKLHDYRTSKNADVISRRPHVSADMAKAIRMAAEESVPLVGCAVAEIYLLSVEEVKPERLILPQWRSAQESNVALAKVVDLVLGGFCPKKEALCEEILNCRHI</sequence>
<reference evidence="1" key="2">
    <citation type="journal article" date="2021" name="Genome Biol. Evol.">
        <title>Developing a high-quality reference genome for a parasitic bivalve with doubly uniparental inheritance (Bivalvia: Unionida).</title>
        <authorList>
            <person name="Smith C.H."/>
        </authorList>
    </citation>
    <scope>NUCLEOTIDE SEQUENCE</scope>
    <source>
        <strain evidence="1">CHS0354</strain>
        <tissue evidence="1">Mantle</tissue>
    </source>
</reference>
<comment type="caution">
    <text evidence="1">The sequence shown here is derived from an EMBL/GenBank/DDBJ whole genome shotgun (WGS) entry which is preliminary data.</text>
</comment>
<keyword evidence="2" id="KW-1185">Reference proteome</keyword>
<name>A0AAE0RRY2_9BIVA</name>
<accession>A0AAE0RRY2</accession>
<gene>
    <name evidence="1" type="ORF">CHS0354_020606</name>
</gene>
<evidence type="ECO:0000313" key="2">
    <source>
        <dbReference type="Proteomes" id="UP001195483"/>
    </source>
</evidence>
<organism evidence="1 2">
    <name type="scientific">Potamilus streckersoni</name>
    <dbReference type="NCBI Taxonomy" id="2493646"/>
    <lineage>
        <taxon>Eukaryota</taxon>
        <taxon>Metazoa</taxon>
        <taxon>Spiralia</taxon>
        <taxon>Lophotrochozoa</taxon>
        <taxon>Mollusca</taxon>
        <taxon>Bivalvia</taxon>
        <taxon>Autobranchia</taxon>
        <taxon>Heteroconchia</taxon>
        <taxon>Palaeoheterodonta</taxon>
        <taxon>Unionida</taxon>
        <taxon>Unionoidea</taxon>
        <taxon>Unionidae</taxon>
        <taxon>Ambleminae</taxon>
        <taxon>Lampsilini</taxon>
        <taxon>Potamilus</taxon>
    </lineage>
</organism>
<reference evidence="1" key="1">
    <citation type="journal article" date="2021" name="Genome Biol. Evol.">
        <title>A High-Quality Reference Genome for a Parasitic Bivalve with Doubly Uniparental Inheritance (Bivalvia: Unionida).</title>
        <authorList>
            <person name="Smith C.H."/>
        </authorList>
    </citation>
    <scope>NUCLEOTIDE SEQUENCE</scope>
    <source>
        <strain evidence="1">CHS0354</strain>
    </source>
</reference>
<proteinExistence type="predicted"/>
<protein>
    <submittedName>
        <fullName evidence="1">Uncharacterized protein</fullName>
    </submittedName>
</protein>
<reference evidence="1" key="3">
    <citation type="submission" date="2023-05" db="EMBL/GenBank/DDBJ databases">
        <authorList>
            <person name="Smith C.H."/>
        </authorList>
    </citation>
    <scope>NUCLEOTIDE SEQUENCE</scope>
    <source>
        <strain evidence="1">CHS0354</strain>
        <tissue evidence="1">Mantle</tissue>
    </source>
</reference>
<dbReference type="AlphaFoldDB" id="A0AAE0RRY2"/>